<feature type="compositionally biased region" description="Acidic residues" evidence="6">
    <location>
        <begin position="549"/>
        <end position="570"/>
    </location>
</feature>
<dbReference type="InterPro" id="IPR012580">
    <property type="entry name" value="NUC153"/>
</dbReference>
<evidence type="ECO:0000259" key="7">
    <source>
        <dbReference type="Pfam" id="PF08159"/>
    </source>
</evidence>
<dbReference type="InterPro" id="IPR040382">
    <property type="entry name" value="NOL10/Enp2"/>
</dbReference>
<dbReference type="EMBL" id="LSYV01000002">
    <property type="protein sequence ID" value="KXZ56503.1"/>
    <property type="molecule type" value="Genomic_DNA"/>
</dbReference>
<evidence type="ECO:0000259" key="8">
    <source>
        <dbReference type="Pfam" id="PF23097"/>
    </source>
</evidence>
<dbReference type="InterPro" id="IPR056550">
    <property type="entry name" value="NOL10_2nd"/>
</dbReference>
<keyword evidence="11" id="KW-1185">Reference proteome</keyword>
<evidence type="ECO:0000256" key="5">
    <source>
        <dbReference type="ARBA" id="ARBA00023242"/>
    </source>
</evidence>
<gene>
    <name evidence="10" type="ORF">GPECTOR_1g450</name>
</gene>
<organism evidence="10 11">
    <name type="scientific">Gonium pectorale</name>
    <name type="common">Green alga</name>
    <dbReference type="NCBI Taxonomy" id="33097"/>
    <lineage>
        <taxon>Eukaryota</taxon>
        <taxon>Viridiplantae</taxon>
        <taxon>Chlorophyta</taxon>
        <taxon>core chlorophytes</taxon>
        <taxon>Chlorophyceae</taxon>
        <taxon>CS clade</taxon>
        <taxon>Chlamydomonadales</taxon>
        <taxon>Volvocaceae</taxon>
        <taxon>Gonium</taxon>
    </lineage>
</organism>
<feature type="domain" description="NUC153" evidence="7">
    <location>
        <begin position="499"/>
        <end position="526"/>
    </location>
</feature>
<evidence type="ECO:0000259" key="9">
    <source>
        <dbReference type="Pfam" id="PF23098"/>
    </source>
</evidence>
<dbReference type="Proteomes" id="UP000075714">
    <property type="component" value="Unassembled WGS sequence"/>
</dbReference>
<feature type="domain" description="Nucleolar protein 10-like N-terminal" evidence="9">
    <location>
        <begin position="4"/>
        <end position="367"/>
    </location>
</feature>
<evidence type="ECO:0000256" key="1">
    <source>
        <dbReference type="ARBA" id="ARBA00004604"/>
    </source>
</evidence>
<dbReference type="Pfam" id="PF23097">
    <property type="entry name" value="NOL10_2nd"/>
    <property type="match status" value="1"/>
</dbReference>
<accession>A0A150H3B0</accession>
<dbReference type="Pfam" id="PF08159">
    <property type="entry name" value="NUC153"/>
    <property type="match status" value="1"/>
</dbReference>
<dbReference type="PANTHER" id="PTHR14927">
    <property type="entry name" value="NUCLEOLAR PROTEIN 10"/>
    <property type="match status" value="1"/>
</dbReference>
<evidence type="ECO:0000256" key="2">
    <source>
        <dbReference type="ARBA" id="ARBA00005264"/>
    </source>
</evidence>
<name>A0A150H3B0_GONPE</name>
<dbReference type="Gene3D" id="2.130.10.10">
    <property type="entry name" value="YVTN repeat-like/Quinoprotein amine dehydrogenase"/>
    <property type="match status" value="1"/>
</dbReference>
<dbReference type="SMART" id="SM00320">
    <property type="entry name" value="WD40"/>
    <property type="match status" value="4"/>
</dbReference>
<dbReference type="GO" id="GO:0030686">
    <property type="term" value="C:90S preribosome"/>
    <property type="evidence" value="ECO:0007669"/>
    <property type="project" value="TreeGrafter"/>
</dbReference>
<dbReference type="STRING" id="33097.A0A150H3B0"/>
<dbReference type="SUPFAM" id="SSF50978">
    <property type="entry name" value="WD40 repeat-like"/>
    <property type="match status" value="1"/>
</dbReference>
<evidence type="ECO:0000313" key="11">
    <source>
        <dbReference type="Proteomes" id="UP000075714"/>
    </source>
</evidence>
<protein>
    <submittedName>
        <fullName evidence="10">Uncharacterized protein</fullName>
    </submittedName>
</protein>
<dbReference type="PANTHER" id="PTHR14927:SF0">
    <property type="entry name" value="NUCLEOLAR PROTEIN 10"/>
    <property type="match status" value="1"/>
</dbReference>
<reference evidence="11" key="1">
    <citation type="journal article" date="2016" name="Nat. Commun.">
        <title>The Gonium pectorale genome demonstrates co-option of cell cycle regulation during the evolution of multicellularity.</title>
        <authorList>
            <person name="Hanschen E.R."/>
            <person name="Marriage T.N."/>
            <person name="Ferris P.J."/>
            <person name="Hamaji T."/>
            <person name="Toyoda A."/>
            <person name="Fujiyama A."/>
            <person name="Neme R."/>
            <person name="Noguchi H."/>
            <person name="Minakuchi Y."/>
            <person name="Suzuki M."/>
            <person name="Kawai-Toyooka H."/>
            <person name="Smith D.R."/>
            <person name="Sparks H."/>
            <person name="Anderson J."/>
            <person name="Bakaric R."/>
            <person name="Luria V."/>
            <person name="Karger A."/>
            <person name="Kirschner M.W."/>
            <person name="Durand P.M."/>
            <person name="Michod R.E."/>
            <person name="Nozaki H."/>
            <person name="Olson B.J."/>
        </authorList>
    </citation>
    <scope>NUCLEOTIDE SEQUENCE [LARGE SCALE GENOMIC DNA]</scope>
    <source>
        <strain evidence="11">NIES-2863</strain>
    </source>
</reference>
<dbReference type="OrthoDB" id="273340at2759"/>
<dbReference type="InterPro" id="IPR036322">
    <property type="entry name" value="WD40_repeat_dom_sf"/>
</dbReference>
<dbReference type="GO" id="GO:0032040">
    <property type="term" value="C:small-subunit processome"/>
    <property type="evidence" value="ECO:0007669"/>
    <property type="project" value="TreeGrafter"/>
</dbReference>
<feature type="region of interest" description="Disordered" evidence="6">
    <location>
        <begin position="541"/>
        <end position="588"/>
    </location>
</feature>
<comment type="subcellular location">
    <subcellularLocation>
        <location evidence="1">Nucleus</location>
        <location evidence="1">Nucleolus</location>
    </subcellularLocation>
</comment>
<evidence type="ECO:0000256" key="4">
    <source>
        <dbReference type="ARBA" id="ARBA00022737"/>
    </source>
</evidence>
<feature type="domain" description="Nucleolar protein 10-like second" evidence="8">
    <location>
        <begin position="372"/>
        <end position="420"/>
    </location>
</feature>
<dbReference type="InterPro" id="IPR056551">
    <property type="entry name" value="Beta-prop_NOL10_N"/>
</dbReference>
<dbReference type="InterPro" id="IPR001680">
    <property type="entry name" value="WD40_rpt"/>
</dbReference>
<comment type="similarity">
    <text evidence="2">Belongs to the WD repeat NOL10/ENP2 family.</text>
</comment>
<dbReference type="InterPro" id="IPR015943">
    <property type="entry name" value="WD40/YVTN_repeat-like_dom_sf"/>
</dbReference>
<dbReference type="Pfam" id="PF23098">
    <property type="entry name" value="Beta-prop_NOL10_N"/>
    <property type="match status" value="1"/>
</dbReference>
<dbReference type="GO" id="GO:0000462">
    <property type="term" value="P:maturation of SSU-rRNA from tricistronic rRNA transcript (SSU-rRNA, 5.8S rRNA, LSU-rRNA)"/>
    <property type="evidence" value="ECO:0007669"/>
    <property type="project" value="TreeGrafter"/>
</dbReference>
<proteinExistence type="inferred from homology"/>
<dbReference type="AlphaFoldDB" id="A0A150H3B0"/>
<keyword evidence="3" id="KW-0853">WD repeat</keyword>
<comment type="caution">
    <text evidence="10">The sequence shown here is derived from an EMBL/GenBank/DDBJ whole genome shotgun (WGS) entry which is preliminary data.</text>
</comment>
<evidence type="ECO:0000256" key="3">
    <source>
        <dbReference type="ARBA" id="ARBA00022574"/>
    </source>
</evidence>
<sequence>MTLKVSAPDGVKVYHITSGKTMPQWIAESKKKSLRKNDEYRRRLELVQDFGFKAAAQRIKITPDRNYIYASGYHPFSVRCFDLANLSMKFERNLDAEVVDFCVLSEDFSKLAFLCSDRSIMFHARFGSYYRTRVPKFGRDLGYFAPTAELLVVGSAPEVYRLNLAEGRFMSPLPTTSPAVNACGICPAHGLFAAAGEDGQLECFDLRQRTAVGLLDAAAAAGAPGEQLTALRFDDSGLHVAVGTTNGLVALYDLRSQRPLVIKDHMYGSRIVDIKFHSYGADSSATNRRIISSDRHIIKVWDVNSGQNYTSIEPEEGDINDVCVWPDSGLVMVANDSPNMHGYFVPSLGPAPRWCGHLEGLTEELAEAAPAVYDDYRFVTRADLSRLGLDHLLGTSLLRAYMHGFFVDNRLYAKAKALMDPFAYETYRQQRITKKLEEERKARISIVRKLPKVNTKVAARLMAESAVAAAAGDADVPAPAAAKAGGQRAAAAAANPLADSRFAAMFEDPDFAVDEEADEYRLLHPNAAREKKQTDDLLREHFEEVLSGSDDDGGEDDEDDDGADSLDEMDERPADAGGQGVLCDTAPG</sequence>
<evidence type="ECO:0000256" key="6">
    <source>
        <dbReference type="SAM" id="MobiDB-lite"/>
    </source>
</evidence>
<keyword evidence="5" id="KW-0539">Nucleus</keyword>
<evidence type="ECO:0000313" key="10">
    <source>
        <dbReference type="EMBL" id="KXZ56503.1"/>
    </source>
</evidence>
<keyword evidence="4" id="KW-0677">Repeat</keyword>